<evidence type="ECO:0000313" key="2">
    <source>
        <dbReference type="Proteomes" id="UP000028704"/>
    </source>
</evidence>
<protein>
    <submittedName>
        <fullName evidence="1">Uncharacterized protein</fullName>
    </submittedName>
</protein>
<reference evidence="1 2" key="1">
    <citation type="journal article" date="2014" name="Int. J. Syst. Evol. Microbiol.">
        <title>Phylogenomics and the dynamic genome evolution of the genus Streptococcus.</title>
        <authorList>
            <consortium name="The Broad Institute Genome Sequencing Platform"/>
            <person name="Richards V.P."/>
            <person name="Palmer S.R."/>
            <person name="Pavinski Bitar P.D."/>
            <person name="Qin X."/>
            <person name="Weinstock G.M."/>
            <person name="Highlander S.K."/>
            <person name="Town C.D."/>
            <person name="Burne R.A."/>
            <person name="Stanhope M.J."/>
        </authorList>
    </citation>
    <scope>NUCLEOTIDE SEQUENCE [LARGE SCALE GENOMIC DNA]</scope>
    <source>
        <strain evidence="1 2">CECT 5772</strain>
    </source>
</reference>
<proteinExistence type="predicted"/>
<evidence type="ECO:0000313" key="1">
    <source>
        <dbReference type="EMBL" id="KED03802.1"/>
    </source>
</evidence>
<name>A0A922NT78_9STRE</name>
<accession>A0A922NT78</accession>
<organism evidence="1 2">
    <name type="scientific">Streptococcus equi subsp. ruminatorum CECT 5772</name>
    <dbReference type="NCBI Taxonomy" id="1051981"/>
    <lineage>
        <taxon>Bacteria</taxon>
        <taxon>Bacillati</taxon>
        <taxon>Bacillota</taxon>
        <taxon>Bacilli</taxon>
        <taxon>Lactobacillales</taxon>
        <taxon>Streptococcaceae</taxon>
        <taxon>Streptococcus</taxon>
    </lineage>
</organism>
<comment type="caution">
    <text evidence="1">The sequence shown here is derived from an EMBL/GenBank/DDBJ whole genome shotgun (WGS) entry which is preliminary data.</text>
</comment>
<dbReference type="Proteomes" id="UP000028704">
    <property type="component" value="Unassembled WGS sequence"/>
</dbReference>
<dbReference type="AlphaFoldDB" id="A0A922NT78"/>
<gene>
    <name evidence="1" type="ORF">CECT5772_08828</name>
</gene>
<sequence length="41" mass="4199">MRLKGLVTSPVKLSLSAKASCLTGRQLISRLAGLGASDLVS</sequence>
<dbReference type="EMBL" id="AWEX01000087">
    <property type="protein sequence ID" value="KED03802.1"/>
    <property type="molecule type" value="Genomic_DNA"/>
</dbReference>